<keyword evidence="6 13" id="KW-0378">Hydrolase</keyword>
<feature type="binding site" evidence="12">
    <location>
        <position position="62"/>
    </location>
    <ligand>
        <name>Zn(2+)</name>
        <dbReference type="ChEBI" id="CHEBI:29105"/>
        <note>catalytic</note>
    </ligand>
</feature>
<evidence type="ECO:0000259" key="14">
    <source>
        <dbReference type="PROSITE" id="PS51747"/>
    </source>
</evidence>
<comment type="cofactor">
    <cofactor evidence="1 12 13">
        <name>Zn(2+)</name>
        <dbReference type="ChEBI" id="CHEBI:29105"/>
    </cofactor>
</comment>
<dbReference type="PANTHER" id="PTHR11644">
    <property type="entry name" value="CYTIDINE DEAMINASE"/>
    <property type="match status" value="1"/>
</dbReference>
<reference evidence="15 16" key="1">
    <citation type="submission" date="2020-04" db="EMBL/GenBank/DDBJ databases">
        <authorList>
            <person name="Laetsch R D."/>
            <person name="Stevens L."/>
            <person name="Kumar S."/>
            <person name="Blaxter L. M."/>
        </authorList>
    </citation>
    <scope>NUCLEOTIDE SEQUENCE [LARGE SCALE GENOMIC DNA]</scope>
</reference>
<keyword evidence="5 12" id="KW-0479">Metal-binding</keyword>
<evidence type="ECO:0000256" key="10">
    <source>
        <dbReference type="PIRSR" id="PIRSR606262-1"/>
    </source>
</evidence>
<dbReference type="GO" id="GO:0005829">
    <property type="term" value="C:cytosol"/>
    <property type="evidence" value="ECO:0007669"/>
    <property type="project" value="TreeGrafter"/>
</dbReference>
<feature type="binding site" evidence="11">
    <location>
        <begin position="51"/>
        <end position="57"/>
    </location>
    <ligand>
        <name>substrate</name>
    </ligand>
</feature>
<dbReference type="CDD" id="cd01283">
    <property type="entry name" value="cytidine_deaminase"/>
    <property type="match status" value="1"/>
</dbReference>
<evidence type="ECO:0000256" key="12">
    <source>
        <dbReference type="PIRSR" id="PIRSR606262-3"/>
    </source>
</evidence>
<evidence type="ECO:0000256" key="7">
    <source>
        <dbReference type="ARBA" id="ARBA00022833"/>
    </source>
</evidence>
<evidence type="ECO:0000256" key="9">
    <source>
        <dbReference type="ARBA" id="ARBA00049558"/>
    </source>
</evidence>
<evidence type="ECO:0000256" key="13">
    <source>
        <dbReference type="RuleBase" id="RU364006"/>
    </source>
</evidence>
<evidence type="ECO:0000256" key="8">
    <source>
        <dbReference type="ARBA" id="ARBA00032005"/>
    </source>
</evidence>
<dbReference type="EC" id="3.5.4.5" evidence="4 13"/>
<keyword evidence="7 12" id="KW-0862">Zinc</keyword>
<feature type="active site" description="Proton donor" evidence="10">
    <location>
        <position position="64"/>
    </location>
</feature>
<evidence type="ECO:0000313" key="16">
    <source>
        <dbReference type="Proteomes" id="UP000494206"/>
    </source>
</evidence>
<dbReference type="FunFam" id="3.40.140.10:FF:000008">
    <property type="entry name" value="Cytidine deaminase"/>
    <property type="match status" value="1"/>
</dbReference>
<dbReference type="InterPro" id="IPR006262">
    <property type="entry name" value="Cyt_deam_tetra"/>
</dbReference>
<feature type="binding site" evidence="12">
    <location>
        <position position="98"/>
    </location>
    <ligand>
        <name>Zn(2+)</name>
        <dbReference type="ChEBI" id="CHEBI:29105"/>
        <note>catalytic</note>
    </ligand>
</feature>
<dbReference type="GO" id="GO:0008270">
    <property type="term" value="F:zinc ion binding"/>
    <property type="evidence" value="ECO:0007669"/>
    <property type="project" value="UniProtKB-UniRule"/>
</dbReference>
<dbReference type="PROSITE" id="PS51747">
    <property type="entry name" value="CYT_DCMP_DEAMINASES_2"/>
    <property type="match status" value="1"/>
</dbReference>
<dbReference type="Pfam" id="PF00383">
    <property type="entry name" value="dCMP_cyt_deam_1"/>
    <property type="match status" value="1"/>
</dbReference>
<comment type="catalytic activity">
    <reaction evidence="9 13">
        <text>cytidine + H2O + H(+) = uridine + NH4(+)</text>
        <dbReference type="Rhea" id="RHEA:16069"/>
        <dbReference type="ChEBI" id="CHEBI:15377"/>
        <dbReference type="ChEBI" id="CHEBI:15378"/>
        <dbReference type="ChEBI" id="CHEBI:16704"/>
        <dbReference type="ChEBI" id="CHEBI:17562"/>
        <dbReference type="ChEBI" id="CHEBI:28938"/>
        <dbReference type="EC" id="3.5.4.5"/>
    </reaction>
</comment>
<dbReference type="InterPro" id="IPR002125">
    <property type="entry name" value="CMP_dCMP_dom"/>
</dbReference>
<dbReference type="InterPro" id="IPR050202">
    <property type="entry name" value="Cyt/Deoxycyt_deaminase"/>
</dbReference>
<name>A0A8S1EFS4_9PELO</name>
<dbReference type="AlphaFoldDB" id="A0A8S1EFS4"/>
<evidence type="ECO:0000256" key="3">
    <source>
        <dbReference type="ARBA" id="ARBA00006576"/>
    </source>
</evidence>
<dbReference type="NCBIfam" id="TIGR01354">
    <property type="entry name" value="cyt_deam_tetra"/>
    <property type="match status" value="1"/>
</dbReference>
<dbReference type="PROSITE" id="PS00903">
    <property type="entry name" value="CYT_DCMP_DEAMINASES_1"/>
    <property type="match status" value="1"/>
</dbReference>
<keyword evidence="16" id="KW-1185">Reference proteome</keyword>
<gene>
    <name evidence="15" type="ORF">CBOVIS_LOCUS2678</name>
</gene>
<evidence type="ECO:0000256" key="1">
    <source>
        <dbReference type="ARBA" id="ARBA00001947"/>
    </source>
</evidence>
<dbReference type="InterPro" id="IPR016192">
    <property type="entry name" value="APOBEC/CMP_deaminase_Zn-bd"/>
</dbReference>
<evidence type="ECO:0000256" key="6">
    <source>
        <dbReference type="ARBA" id="ARBA00022801"/>
    </source>
</evidence>
<dbReference type="GO" id="GO:0055086">
    <property type="term" value="P:nucleobase-containing small molecule metabolic process"/>
    <property type="evidence" value="ECO:0007669"/>
    <property type="project" value="UniProtKB-ARBA"/>
</dbReference>
<comment type="function">
    <text evidence="2 13">This enzyme scavenges exogenous and endogenous cytidine and 2'-deoxycytidine for UMP synthesis.</text>
</comment>
<feature type="domain" description="CMP/dCMP-type deaminase" evidence="14">
    <location>
        <begin position="10"/>
        <end position="136"/>
    </location>
</feature>
<dbReference type="SUPFAM" id="SSF53927">
    <property type="entry name" value="Cytidine deaminase-like"/>
    <property type="match status" value="1"/>
</dbReference>
<comment type="catalytic activity">
    <reaction evidence="13">
        <text>2'-deoxycytidine + H2O + H(+) = 2'-deoxyuridine + NH4(+)</text>
        <dbReference type="Rhea" id="RHEA:13433"/>
        <dbReference type="ChEBI" id="CHEBI:15377"/>
        <dbReference type="ChEBI" id="CHEBI:15378"/>
        <dbReference type="ChEBI" id="CHEBI:15698"/>
        <dbReference type="ChEBI" id="CHEBI:16450"/>
        <dbReference type="ChEBI" id="CHEBI:28938"/>
        <dbReference type="EC" id="3.5.4.5"/>
    </reaction>
</comment>
<dbReference type="EMBL" id="CADEPM010000002">
    <property type="protein sequence ID" value="CAB3399580.1"/>
    <property type="molecule type" value="Genomic_DNA"/>
</dbReference>
<protein>
    <recommendedName>
        <fullName evidence="4 13">Cytidine deaminase</fullName>
        <ecNumber evidence="4 13">3.5.4.5</ecNumber>
    </recommendedName>
    <alternativeName>
        <fullName evidence="8 13">Cytidine aminohydrolase</fullName>
    </alternativeName>
</protein>
<dbReference type="PANTHER" id="PTHR11644:SF11">
    <property type="entry name" value="CYTIDINE DEAMINASE"/>
    <property type="match status" value="1"/>
</dbReference>
<evidence type="ECO:0000256" key="2">
    <source>
        <dbReference type="ARBA" id="ARBA00003949"/>
    </source>
</evidence>
<evidence type="ECO:0000256" key="4">
    <source>
        <dbReference type="ARBA" id="ARBA00012783"/>
    </source>
</evidence>
<dbReference type="GO" id="GO:0042802">
    <property type="term" value="F:identical protein binding"/>
    <property type="evidence" value="ECO:0007669"/>
    <property type="project" value="UniProtKB-ARBA"/>
</dbReference>
<dbReference type="InterPro" id="IPR016193">
    <property type="entry name" value="Cytidine_deaminase-like"/>
</dbReference>
<accession>A0A8S1EFS4</accession>
<dbReference type="Proteomes" id="UP000494206">
    <property type="component" value="Unassembled WGS sequence"/>
</dbReference>
<dbReference type="GO" id="GO:0072527">
    <property type="term" value="P:pyrimidine-containing compound metabolic process"/>
    <property type="evidence" value="ECO:0007669"/>
    <property type="project" value="UniProtKB-ARBA"/>
</dbReference>
<feature type="binding site" evidence="12">
    <location>
        <position position="95"/>
    </location>
    <ligand>
        <name>Zn(2+)</name>
        <dbReference type="ChEBI" id="CHEBI:29105"/>
        <note>catalytic</note>
    </ligand>
</feature>
<comment type="similarity">
    <text evidence="3 13">Belongs to the cytidine and deoxycytidylate deaminase family.</text>
</comment>
<evidence type="ECO:0000256" key="5">
    <source>
        <dbReference type="ARBA" id="ARBA00022723"/>
    </source>
</evidence>
<comment type="caution">
    <text evidence="15">The sequence shown here is derived from an EMBL/GenBank/DDBJ whole genome shotgun (WGS) entry which is preliminary data.</text>
</comment>
<evidence type="ECO:0000313" key="15">
    <source>
        <dbReference type="EMBL" id="CAB3399580.1"/>
    </source>
</evidence>
<proteinExistence type="inferred from homology"/>
<dbReference type="OrthoDB" id="414540at2759"/>
<evidence type="ECO:0000256" key="11">
    <source>
        <dbReference type="PIRSR" id="PIRSR606262-2"/>
    </source>
</evidence>
<dbReference type="Gene3D" id="3.40.140.10">
    <property type="entry name" value="Cytidine Deaminase, domain 2"/>
    <property type="match status" value="1"/>
</dbReference>
<dbReference type="GO" id="GO:0004126">
    <property type="term" value="F:cytidine deaminase activity"/>
    <property type="evidence" value="ECO:0007669"/>
    <property type="project" value="UniProtKB-UniRule"/>
</dbReference>
<sequence>MATQKQNLSQDDVNLLRNAINAMQFAYSPYSKFQVGAALLCDNGEIIQGANHENASYGATICAERSAIVAALSKGHRKFKAIAISTELADPCSPCGVCRQFLIEFGDYKVILGSSTTDNIILTSTYGLLPYAFTPKSLDDHEKEALERKISQAQNL</sequence>
<dbReference type="NCBIfam" id="NF004064">
    <property type="entry name" value="PRK05578.1"/>
    <property type="match status" value="1"/>
</dbReference>
<organism evidence="15 16">
    <name type="scientific">Caenorhabditis bovis</name>
    <dbReference type="NCBI Taxonomy" id="2654633"/>
    <lineage>
        <taxon>Eukaryota</taxon>
        <taxon>Metazoa</taxon>
        <taxon>Ecdysozoa</taxon>
        <taxon>Nematoda</taxon>
        <taxon>Chromadorea</taxon>
        <taxon>Rhabditida</taxon>
        <taxon>Rhabditina</taxon>
        <taxon>Rhabditomorpha</taxon>
        <taxon>Rhabditoidea</taxon>
        <taxon>Rhabditidae</taxon>
        <taxon>Peloderinae</taxon>
        <taxon>Caenorhabditis</taxon>
    </lineage>
</organism>